<dbReference type="AlphaFoldDB" id="A0A6N9T6F8"/>
<dbReference type="PANTHER" id="PTHR42794">
    <property type="entry name" value="HEMIN IMPORT ATP-BINDING PROTEIN HMUV"/>
    <property type="match status" value="1"/>
</dbReference>
<dbReference type="InterPro" id="IPR003593">
    <property type="entry name" value="AAA+_ATPase"/>
</dbReference>
<dbReference type="Gene3D" id="3.40.50.300">
    <property type="entry name" value="P-loop containing nucleotide triphosphate hydrolases"/>
    <property type="match status" value="1"/>
</dbReference>
<organism evidence="6 7">
    <name type="scientific">Jiella pacifica</name>
    <dbReference type="NCBI Taxonomy" id="2696469"/>
    <lineage>
        <taxon>Bacteria</taxon>
        <taxon>Pseudomonadati</taxon>
        <taxon>Pseudomonadota</taxon>
        <taxon>Alphaproteobacteria</taxon>
        <taxon>Hyphomicrobiales</taxon>
        <taxon>Aurantimonadaceae</taxon>
        <taxon>Jiella</taxon>
    </lineage>
</organism>
<name>A0A6N9T6F8_9HYPH</name>
<reference evidence="6 7" key="1">
    <citation type="submission" date="2020-01" db="EMBL/GenBank/DDBJ databases">
        <title>Jiella pacifica sp. nov.</title>
        <authorList>
            <person name="Xue Z."/>
            <person name="Zhu S."/>
            <person name="Chen J."/>
            <person name="Yang J."/>
        </authorList>
    </citation>
    <scope>NUCLEOTIDE SEQUENCE [LARGE SCALE GENOMIC DNA]</scope>
    <source>
        <strain evidence="6 7">40Bstr34</strain>
    </source>
</reference>
<dbReference type="PANTHER" id="PTHR42794:SF2">
    <property type="entry name" value="ABC TRANSPORTER ATP-BINDING PROTEIN"/>
    <property type="match status" value="1"/>
</dbReference>
<dbReference type="Proteomes" id="UP000469011">
    <property type="component" value="Unassembled WGS sequence"/>
</dbReference>
<dbReference type="FunFam" id="3.40.50.300:FF:000134">
    <property type="entry name" value="Iron-enterobactin ABC transporter ATP-binding protein"/>
    <property type="match status" value="1"/>
</dbReference>
<dbReference type="EMBL" id="JAAAMG010000011">
    <property type="protein sequence ID" value="NDW05646.1"/>
    <property type="molecule type" value="Genomic_DNA"/>
</dbReference>
<comment type="caution">
    <text evidence="6">The sequence shown here is derived from an EMBL/GenBank/DDBJ whole genome shotgun (WGS) entry which is preliminary data.</text>
</comment>
<dbReference type="Pfam" id="PF00005">
    <property type="entry name" value="ABC_tran"/>
    <property type="match status" value="1"/>
</dbReference>
<dbReference type="SMART" id="SM00382">
    <property type="entry name" value="AAA"/>
    <property type="match status" value="1"/>
</dbReference>
<evidence type="ECO:0000256" key="4">
    <source>
        <dbReference type="ARBA" id="ARBA00022840"/>
    </source>
</evidence>
<dbReference type="InterPro" id="IPR003439">
    <property type="entry name" value="ABC_transporter-like_ATP-bd"/>
</dbReference>
<protein>
    <submittedName>
        <fullName evidence="6">ATP-binding cassette domain-containing protein</fullName>
    </submittedName>
</protein>
<keyword evidence="3" id="KW-0547">Nucleotide-binding</keyword>
<evidence type="ECO:0000313" key="6">
    <source>
        <dbReference type="EMBL" id="NDW05646.1"/>
    </source>
</evidence>
<dbReference type="SUPFAM" id="SSF52540">
    <property type="entry name" value="P-loop containing nucleoside triphosphate hydrolases"/>
    <property type="match status" value="1"/>
</dbReference>
<dbReference type="GO" id="GO:0005524">
    <property type="term" value="F:ATP binding"/>
    <property type="evidence" value="ECO:0007669"/>
    <property type="project" value="UniProtKB-KW"/>
</dbReference>
<proteinExistence type="inferred from homology"/>
<dbReference type="RefSeq" id="WP_163463897.1">
    <property type="nucleotide sequence ID" value="NZ_JAAAMG010000011.1"/>
</dbReference>
<evidence type="ECO:0000256" key="3">
    <source>
        <dbReference type="ARBA" id="ARBA00022741"/>
    </source>
</evidence>
<feature type="domain" description="ABC transporter" evidence="5">
    <location>
        <begin position="4"/>
        <end position="236"/>
    </location>
</feature>
<keyword evidence="4 6" id="KW-0067">ATP-binding</keyword>
<evidence type="ECO:0000256" key="1">
    <source>
        <dbReference type="ARBA" id="ARBA00005417"/>
    </source>
</evidence>
<accession>A0A6N9T6F8</accession>
<comment type="similarity">
    <text evidence="1">Belongs to the ABC transporter superfamily.</text>
</comment>
<dbReference type="CDD" id="cd03214">
    <property type="entry name" value="ABC_Iron-Siderophores_B12_Hemin"/>
    <property type="match status" value="1"/>
</dbReference>
<keyword evidence="7" id="KW-1185">Reference proteome</keyword>
<evidence type="ECO:0000313" key="7">
    <source>
        <dbReference type="Proteomes" id="UP000469011"/>
    </source>
</evidence>
<sequence>MSRLVAKGLTRRAGGRAIVDGVSLELVEGEFLALVGPNGSGKSTLISMLAGLKRPHAGDVRLGGARLDKTPRRDVARAIAVVEQQAETGERLTAREVVALGRTPHLGALSPWGEEDEAAVEAALAAVDMLRFADRDWHSLSGGERQRLHIARALAQEPGIVILDEPTNHLDIEHQLAILALVKARRMTVLAALHDLNHAALFADRIAVMDQGRLVALGRPGEVLTPERIATTFKVAAMIETAADGGCHIRFMPLPHGSQPPSRLPERHDKPRVINLLHGRV</sequence>
<evidence type="ECO:0000256" key="2">
    <source>
        <dbReference type="ARBA" id="ARBA00022448"/>
    </source>
</evidence>
<keyword evidence="2" id="KW-0813">Transport</keyword>
<dbReference type="GO" id="GO:0016887">
    <property type="term" value="F:ATP hydrolysis activity"/>
    <property type="evidence" value="ECO:0007669"/>
    <property type="project" value="InterPro"/>
</dbReference>
<dbReference type="InterPro" id="IPR027417">
    <property type="entry name" value="P-loop_NTPase"/>
</dbReference>
<evidence type="ECO:0000259" key="5">
    <source>
        <dbReference type="PROSITE" id="PS50893"/>
    </source>
</evidence>
<gene>
    <name evidence="6" type="ORF">GTK09_14570</name>
</gene>
<dbReference type="PROSITE" id="PS50893">
    <property type="entry name" value="ABC_TRANSPORTER_2"/>
    <property type="match status" value="1"/>
</dbReference>